<gene>
    <name evidence="1" type="ORF">QS95_06890</name>
</gene>
<evidence type="ECO:0000313" key="2">
    <source>
        <dbReference type="Proteomes" id="UP000031587"/>
    </source>
</evidence>
<proteinExistence type="predicted"/>
<dbReference type="AlphaFoldDB" id="A0AAE2AAG0"/>
<comment type="caution">
    <text evidence="1">The sequence shown here is derived from an EMBL/GenBank/DDBJ whole genome shotgun (WGS) entry which is preliminary data.</text>
</comment>
<dbReference type="Proteomes" id="UP000031587">
    <property type="component" value="Unassembled WGS sequence"/>
</dbReference>
<evidence type="ECO:0000313" key="1">
    <source>
        <dbReference type="EMBL" id="KIF62510.1"/>
    </source>
</evidence>
<sequence length="1004" mass="112750">MVSVDESRQVFMEDIPLYVSAGQDGLVRFEPSTTQDARDFQQRLGTTGNPGPLAKALETRAILPEAFIRLQASAGRLTVLLDSDLWGPRGDITPAWRSPDVPQAWKRPGTVAFGAVCASADDASVYRYAREARLYDTERAWFGFILKHVDREEYVATELFPVDEHKDNVFQLASMFAWRSGAPWFQFPEGFGRHALFYSRQRVKHPSSRSLSWLAQYFIPPQDLSLATYDPNRRPVVDPIQGALYMSTQDGALLRYERSDASRLFKSSDPELSLAAINQKLARRRMLPEEFVRLVANSGELYVLRTSACWDRAGRVNTTWKPRMNIERRWLSPVFQSPDDAVVYMRSLITGSAIKPFGGLILKRSDGLYMATAPLEVSREDFDIAEIYPDQSEKTGLFPSGCRVMARYRSRVARGMPVLLSSVEKQVYLNMLSVDTLYTAFTRASPTALDEYLLSPDGSVICYRSGLLDRIRAGVANVLTDYKGLPADLDGKKIRQFIHTGELKPGVWIDSLAKAGNLRVIVGGDLWGLPRLVMRWVPFSTDLLPPSDYHKAASDPVCSPLFIQADDAARYTHESEASRRDQTFGFILRSGDGSFIATLPIEVQRSSLALDRVFVQGRLLAGFSLEAVYIRAAYPPIGARDDDIRHFFISPNDMYHARVQAFTHQGYKSIYISCTDGALLKLTLDAFEPGVFYDRHGQIELRPNMFASADQAAQDERDIAKGTFIFSDYVRRMSRAGKLEVIETSAHWSRHGSVGDDWRPRMVDVSVDERWRANPAPALGPVFQHADDAALHACERMDDEPDTENGYEGAILAKAGADRHVPLEPVAYSAYEQSPLVRIFRTARDADTSWTHPVPSFPDGYKLVAAHQFHLSANTTLVPDPDAVHANFASPDQVHAHTHELKNKGFAIRDYYYSTPDGALLKYTPVYSDAERHLLLTKPVVFEKGRWVSKLSPGQFISKLVELGEFRVLVPGHYWKQTGGMGTGWKTLRQQPMNPGVVRPRDEL</sequence>
<dbReference type="EMBL" id="JTGH01000006">
    <property type="protein sequence ID" value="KIF62510.1"/>
    <property type="molecule type" value="Genomic_DNA"/>
</dbReference>
<protein>
    <submittedName>
        <fullName evidence="1">Uncharacterized protein</fullName>
    </submittedName>
</protein>
<name>A0AAE2AAG0_PSEFL</name>
<organism evidence="1 2">
    <name type="scientific">Pseudomonas fluorescens</name>
    <dbReference type="NCBI Taxonomy" id="294"/>
    <lineage>
        <taxon>Bacteria</taxon>
        <taxon>Pseudomonadati</taxon>
        <taxon>Pseudomonadota</taxon>
        <taxon>Gammaproteobacteria</taxon>
        <taxon>Pseudomonadales</taxon>
        <taxon>Pseudomonadaceae</taxon>
        <taxon>Pseudomonas</taxon>
    </lineage>
</organism>
<reference evidence="1 2" key="1">
    <citation type="submission" date="2014-11" db="EMBL/GenBank/DDBJ databases">
        <title>Draft genome sequence of Pseudomonas fluorescens strains SF4c SF39a.</title>
        <authorList>
            <person name="Underwood G.E."/>
            <person name="Ly L.K."/>
            <person name="Bitzer A.S."/>
            <person name="Godino A."/>
            <person name="Bucci V."/>
            <person name="Fischer S."/>
            <person name="Silby M.W."/>
        </authorList>
    </citation>
    <scope>NUCLEOTIDE SEQUENCE [LARGE SCALE GENOMIC DNA]</scope>
    <source>
        <strain evidence="1 2">SF4c</strain>
    </source>
</reference>
<accession>A0AAE2AAG0</accession>